<accession>A0A833LV74</accession>
<reference evidence="1 2" key="1">
    <citation type="submission" date="2019-10" db="EMBL/GenBank/DDBJ databases">
        <title>Extracellular Electron Transfer in a Candidatus Methanoperedens spp. Enrichment Culture.</title>
        <authorList>
            <person name="Berger S."/>
            <person name="Rangel Shaw D."/>
            <person name="Berben T."/>
            <person name="In 'T Zandt M."/>
            <person name="Frank J."/>
            <person name="Reimann J."/>
            <person name="Jetten M.S.M."/>
            <person name="Welte C.U."/>
        </authorList>
    </citation>
    <scope>NUCLEOTIDE SEQUENCE [LARGE SCALE GENOMIC DNA]</scope>
    <source>
        <strain evidence="1">SB12</strain>
    </source>
</reference>
<proteinExistence type="predicted"/>
<dbReference type="EMBL" id="WBUI01000034">
    <property type="protein sequence ID" value="KAB2929265.1"/>
    <property type="molecule type" value="Genomic_DNA"/>
</dbReference>
<name>A0A833LV74_9LEPT</name>
<comment type="caution">
    <text evidence="1">The sequence shown here is derived from an EMBL/GenBank/DDBJ whole genome shotgun (WGS) entry which is preliminary data.</text>
</comment>
<sequence length="348" mass="40390">MRRAKDSTGASGTGPIGITSRTGRSLILLSDWANRLRRRYWRRVAGASIRPAWLRIGRQAGHLEGKSIIRFKENVRSIHTVREGRSIMLRRTHSSRSDLTSTYFVMSTARPKNDPFLRQLFKKNVRIELQKHEHIAQKSYRHLIQKSLMPVIERVFDRSRREVWDRFRETRTERFSHAGNDHLAVLEKSPESGNAQMTNGVPRMARLFRFGRELRSFYREQKKTVTLEAARINHRESRLRPALADHSRPTVNGARPIRRASDSSNMVFLPVSRKRSAEAVKSAVRDVSETYSARPEPNRELPVREAFVGELKSAFTKLTDADLGTVADRVMRILDRKESRDHYRRGWV</sequence>
<evidence type="ECO:0000313" key="2">
    <source>
        <dbReference type="Proteomes" id="UP000460298"/>
    </source>
</evidence>
<organism evidence="1 2">
    <name type="scientific">Leptonema illini</name>
    <dbReference type="NCBI Taxonomy" id="183"/>
    <lineage>
        <taxon>Bacteria</taxon>
        <taxon>Pseudomonadati</taxon>
        <taxon>Spirochaetota</taxon>
        <taxon>Spirochaetia</taxon>
        <taxon>Leptospirales</taxon>
        <taxon>Leptospiraceae</taxon>
        <taxon>Leptonema</taxon>
    </lineage>
</organism>
<gene>
    <name evidence="1" type="ORF">F9K24_20390</name>
</gene>
<dbReference type="AlphaFoldDB" id="A0A833LV74"/>
<dbReference type="Proteomes" id="UP000460298">
    <property type="component" value="Unassembled WGS sequence"/>
</dbReference>
<evidence type="ECO:0000313" key="1">
    <source>
        <dbReference type="EMBL" id="KAB2929265.1"/>
    </source>
</evidence>
<protein>
    <submittedName>
        <fullName evidence="1">Uncharacterized protein</fullName>
    </submittedName>
</protein>